<feature type="region of interest" description="Disordered" evidence="1">
    <location>
        <begin position="1"/>
        <end position="102"/>
    </location>
</feature>
<dbReference type="Proteomes" id="UP001161247">
    <property type="component" value="Chromosome 2"/>
</dbReference>
<dbReference type="AlphaFoldDB" id="A0AAV1CL68"/>
<evidence type="ECO:0000256" key="1">
    <source>
        <dbReference type="SAM" id="MobiDB-lite"/>
    </source>
</evidence>
<name>A0AAV1CL68_OLDCO</name>
<dbReference type="EMBL" id="OX459119">
    <property type="protein sequence ID" value="CAI9095252.1"/>
    <property type="molecule type" value="Genomic_DNA"/>
</dbReference>
<keyword evidence="3" id="KW-1185">Reference proteome</keyword>
<protein>
    <submittedName>
        <fullName evidence="2">OLC1v1031150C1</fullName>
    </submittedName>
</protein>
<proteinExistence type="predicted"/>
<accession>A0AAV1CL68</accession>
<sequence length="120" mass="13231">MESLEFDSIPAGFHPRPHPHPHLHPDSHAHLQLGHQSDADPQHPRTYSKESYSCNGDIMNGKTHIGSAKNDVETNGMNDVENDVETDGMNNVENDVDTDGMDAVENGVETDVETDGMNRQ</sequence>
<evidence type="ECO:0000313" key="3">
    <source>
        <dbReference type="Proteomes" id="UP001161247"/>
    </source>
</evidence>
<gene>
    <name evidence="2" type="ORF">OLC1_LOCUS6264</name>
</gene>
<organism evidence="2 3">
    <name type="scientific">Oldenlandia corymbosa var. corymbosa</name>
    <dbReference type="NCBI Taxonomy" id="529605"/>
    <lineage>
        <taxon>Eukaryota</taxon>
        <taxon>Viridiplantae</taxon>
        <taxon>Streptophyta</taxon>
        <taxon>Embryophyta</taxon>
        <taxon>Tracheophyta</taxon>
        <taxon>Spermatophyta</taxon>
        <taxon>Magnoliopsida</taxon>
        <taxon>eudicotyledons</taxon>
        <taxon>Gunneridae</taxon>
        <taxon>Pentapetalae</taxon>
        <taxon>asterids</taxon>
        <taxon>lamiids</taxon>
        <taxon>Gentianales</taxon>
        <taxon>Rubiaceae</taxon>
        <taxon>Rubioideae</taxon>
        <taxon>Spermacoceae</taxon>
        <taxon>Hedyotis-Oldenlandia complex</taxon>
        <taxon>Oldenlandia</taxon>
    </lineage>
</organism>
<reference evidence="2" key="1">
    <citation type="submission" date="2023-03" db="EMBL/GenBank/DDBJ databases">
        <authorList>
            <person name="Julca I."/>
        </authorList>
    </citation>
    <scope>NUCLEOTIDE SEQUENCE</scope>
</reference>
<evidence type="ECO:0000313" key="2">
    <source>
        <dbReference type="EMBL" id="CAI9095252.1"/>
    </source>
</evidence>